<dbReference type="GO" id="GO:0016811">
    <property type="term" value="F:hydrolase activity, acting on carbon-nitrogen (but not peptide) bonds, in linear amides"/>
    <property type="evidence" value="ECO:0007669"/>
    <property type="project" value="TreeGrafter"/>
</dbReference>
<dbReference type="AlphaFoldDB" id="A0A6J4J8A0"/>
<dbReference type="EMBL" id="CADCTQ010000270">
    <property type="protein sequence ID" value="CAA9273474.1"/>
    <property type="molecule type" value="Genomic_DNA"/>
</dbReference>
<dbReference type="Pfam" id="PF02585">
    <property type="entry name" value="PIG-L"/>
    <property type="match status" value="1"/>
</dbReference>
<dbReference type="GO" id="GO:0019213">
    <property type="term" value="F:deacetylase activity"/>
    <property type="evidence" value="ECO:0007669"/>
    <property type="project" value="InterPro"/>
</dbReference>
<dbReference type="SUPFAM" id="SSF102588">
    <property type="entry name" value="LmbE-like"/>
    <property type="match status" value="1"/>
</dbReference>
<proteinExistence type="predicted"/>
<dbReference type="InterPro" id="IPR003737">
    <property type="entry name" value="GlcNAc_PI_deacetylase-related"/>
</dbReference>
<dbReference type="PANTHER" id="PTHR12993:SF30">
    <property type="entry name" value="N-ACETYL-ALPHA-D-GLUCOSAMINYL L-MALATE DEACETYLASE 1"/>
    <property type="match status" value="1"/>
</dbReference>
<protein>
    <submittedName>
        <fullName evidence="1">N-acetylglucosaminyl-L-malate N-acetyl hydrolase</fullName>
    </submittedName>
</protein>
<accession>A0A6J4J8A0</accession>
<dbReference type="InterPro" id="IPR023842">
    <property type="entry name" value="Bacillithiol_biosynth_BshB1"/>
</dbReference>
<reference evidence="1" key="1">
    <citation type="submission" date="2020-02" db="EMBL/GenBank/DDBJ databases">
        <authorList>
            <person name="Meier V. D."/>
        </authorList>
    </citation>
    <scope>NUCLEOTIDE SEQUENCE</scope>
    <source>
        <strain evidence="1">AVDCRST_MAG56</strain>
    </source>
</reference>
<dbReference type="PANTHER" id="PTHR12993">
    <property type="entry name" value="N-ACETYLGLUCOSAMINYL-PHOSPHATIDYLINOSITOL DE-N-ACETYLASE-RELATED"/>
    <property type="match status" value="1"/>
</dbReference>
<sequence>MKLDILAIAAHPDDVELGCAGTLLVHLRAGRKTGVIDLTRGELGTRGSAAQRDREAADASRVLGLSARENMGFADGFFENNREHQLKLITAIRRYQPEIVLTNAIEDRHSDHGRGSKLVSDSCFLAGLVKIETSDNGVRQGAWRPKAVYHFIQDRLLVPDLVVDVTDVWEQKLDSIRAYKTQFFDPNSEEPETHISKPDFLNFIEARALELGHSIGVKYGEGFTKERNLGVRNLFDLL</sequence>
<organism evidence="1">
    <name type="scientific">uncultured Cytophagales bacterium</name>
    <dbReference type="NCBI Taxonomy" id="158755"/>
    <lineage>
        <taxon>Bacteria</taxon>
        <taxon>Pseudomonadati</taxon>
        <taxon>Bacteroidota</taxon>
        <taxon>Sphingobacteriia</taxon>
        <taxon>Sphingobacteriales</taxon>
        <taxon>environmental samples</taxon>
    </lineage>
</organism>
<dbReference type="Gene3D" id="3.40.50.10320">
    <property type="entry name" value="LmbE-like"/>
    <property type="match status" value="1"/>
</dbReference>
<evidence type="ECO:0000313" key="1">
    <source>
        <dbReference type="EMBL" id="CAA9273474.1"/>
    </source>
</evidence>
<dbReference type="InterPro" id="IPR024078">
    <property type="entry name" value="LmbE-like_dom_sf"/>
</dbReference>
<keyword evidence="1" id="KW-0378">Hydrolase</keyword>
<dbReference type="GO" id="GO:0071793">
    <property type="term" value="P:bacillithiol biosynthetic process"/>
    <property type="evidence" value="ECO:0007669"/>
    <property type="project" value="InterPro"/>
</dbReference>
<dbReference type="NCBIfam" id="TIGR04001">
    <property type="entry name" value="thiol_BshB1"/>
    <property type="match status" value="1"/>
</dbReference>
<gene>
    <name evidence="1" type="ORF">AVDCRST_MAG56-3346</name>
</gene>
<name>A0A6J4J8A0_9SPHI</name>